<feature type="transmembrane region" description="Helical" evidence="6">
    <location>
        <begin position="73"/>
        <end position="97"/>
    </location>
</feature>
<feature type="transmembrane region" description="Helical" evidence="6">
    <location>
        <begin position="109"/>
        <end position="129"/>
    </location>
</feature>
<evidence type="ECO:0000313" key="8">
    <source>
        <dbReference type="EMBL" id="KAF2186608.1"/>
    </source>
</evidence>
<keyword evidence="9" id="KW-1185">Reference proteome</keyword>
<feature type="transmembrane region" description="Helical" evidence="6">
    <location>
        <begin position="26"/>
        <end position="48"/>
    </location>
</feature>
<dbReference type="PANTHER" id="PTHR33048:SF47">
    <property type="entry name" value="INTEGRAL MEMBRANE PROTEIN-RELATED"/>
    <property type="match status" value="1"/>
</dbReference>
<evidence type="ECO:0000256" key="5">
    <source>
        <dbReference type="ARBA" id="ARBA00038359"/>
    </source>
</evidence>
<dbReference type="Pfam" id="PF20684">
    <property type="entry name" value="Fung_rhodopsin"/>
    <property type="match status" value="1"/>
</dbReference>
<evidence type="ECO:0000313" key="9">
    <source>
        <dbReference type="Proteomes" id="UP000800200"/>
    </source>
</evidence>
<comment type="subcellular location">
    <subcellularLocation>
        <location evidence="1">Membrane</location>
        <topology evidence="1">Multi-pass membrane protein</topology>
    </subcellularLocation>
</comment>
<gene>
    <name evidence="8" type="ORF">K469DRAFT_572308</name>
</gene>
<comment type="similarity">
    <text evidence="5">Belongs to the SAT4 family.</text>
</comment>
<dbReference type="InterPro" id="IPR052337">
    <property type="entry name" value="SAT4-like"/>
</dbReference>
<evidence type="ECO:0000256" key="2">
    <source>
        <dbReference type="ARBA" id="ARBA00022692"/>
    </source>
</evidence>
<dbReference type="AlphaFoldDB" id="A0A6A6E7Y8"/>
<dbReference type="Proteomes" id="UP000800200">
    <property type="component" value="Unassembled WGS sequence"/>
</dbReference>
<evidence type="ECO:0000256" key="1">
    <source>
        <dbReference type="ARBA" id="ARBA00004141"/>
    </source>
</evidence>
<dbReference type="EMBL" id="ML994629">
    <property type="protein sequence ID" value="KAF2186608.1"/>
    <property type="molecule type" value="Genomic_DNA"/>
</dbReference>
<feature type="non-terminal residue" evidence="8">
    <location>
        <position position="1"/>
    </location>
</feature>
<sequence length="181" mass="20548">ASSLAFSKMSILLFYWRLFSTTSIRLPIRVLFSCVVIWLTIRIILTVIECIPPKAFWDTFVKDPICPVNPSKFFFGTVFVRLLMDVVIIALPAWEVWKLHLPILQKLGISAMFAVCCASILQLISSFSYDPFDDVAWNITPVVIWANVEVYLSIMSTCLPMLRSISIYTALLCRRPTSSTA</sequence>
<dbReference type="InterPro" id="IPR049326">
    <property type="entry name" value="Rhodopsin_dom_fungi"/>
</dbReference>
<reference evidence="8" key="1">
    <citation type="journal article" date="2020" name="Stud. Mycol.">
        <title>101 Dothideomycetes genomes: a test case for predicting lifestyles and emergence of pathogens.</title>
        <authorList>
            <person name="Haridas S."/>
            <person name="Albert R."/>
            <person name="Binder M."/>
            <person name="Bloem J."/>
            <person name="Labutti K."/>
            <person name="Salamov A."/>
            <person name="Andreopoulos B."/>
            <person name="Baker S."/>
            <person name="Barry K."/>
            <person name="Bills G."/>
            <person name="Bluhm B."/>
            <person name="Cannon C."/>
            <person name="Castanera R."/>
            <person name="Culley D."/>
            <person name="Daum C."/>
            <person name="Ezra D."/>
            <person name="Gonzalez J."/>
            <person name="Henrissat B."/>
            <person name="Kuo A."/>
            <person name="Liang C."/>
            <person name="Lipzen A."/>
            <person name="Lutzoni F."/>
            <person name="Magnuson J."/>
            <person name="Mondo S."/>
            <person name="Nolan M."/>
            <person name="Ohm R."/>
            <person name="Pangilinan J."/>
            <person name="Park H.-J."/>
            <person name="Ramirez L."/>
            <person name="Alfaro M."/>
            <person name="Sun H."/>
            <person name="Tritt A."/>
            <person name="Yoshinaga Y."/>
            <person name="Zwiers L.-H."/>
            <person name="Turgeon B."/>
            <person name="Goodwin S."/>
            <person name="Spatafora J."/>
            <person name="Crous P."/>
            <person name="Grigoriev I."/>
        </authorList>
    </citation>
    <scope>NUCLEOTIDE SEQUENCE</scope>
    <source>
        <strain evidence="8">CBS 207.26</strain>
    </source>
</reference>
<proteinExistence type="inferred from homology"/>
<accession>A0A6A6E7Y8</accession>
<dbReference type="OrthoDB" id="5421689at2759"/>
<feature type="domain" description="Rhodopsin" evidence="7">
    <location>
        <begin position="3"/>
        <end position="165"/>
    </location>
</feature>
<organism evidence="8 9">
    <name type="scientific">Zopfia rhizophila CBS 207.26</name>
    <dbReference type="NCBI Taxonomy" id="1314779"/>
    <lineage>
        <taxon>Eukaryota</taxon>
        <taxon>Fungi</taxon>
        <taxon>Dikarya</taxon>
        <taxon>Ascomycota</taxon>
        <taxon>Pezizomycotina</taxon>
        <taxon>Dothideomycetes</taxon>
        <taxon>Dothideomycetes incertae sedis</taxon>
        <taxon>Zopfiaceae</taxon>
        <taxon>Zopfia</taxon>
    </lineage>
</organism>
<keyword evidence="3 6" id="KW-1133">Transmembrane helix</keyword>
<dbReference type="PANTHER" id="PTHR33048">
    <property type="entry name" value="PTH11-LIKE INTEGRAL MEMBRANE PROTEIN (AFU_ORTHOLOGUE AFUA_5G11245)"/>
    <property type="match status" value="1"/>
</dbReference>
<keyword evidence="4 6" id="KW-0472">Membrane</keyword>
<evidence type="ECO:0000256" key="6">
    <source>
        <dbReference type="SAM" id="Phobius"/>
    </source>
</evidence>
<name>A0A6A6E7Y8_9PEZI</name>
<keyword evidence="2 6" id="KW-0812">Transmembrane</keyword>
<evidence type="ECO:0000259" key="7">
    <source>
        <dbReference type="Pfam" id="PF20684"/>
    </source>
</evidence>
<dbReference type="GO" id="GO:0016020">
    <property type="term" value="C:membrane"/>
    <property type="evidence" value="ECO:0007669"/>
    <property type="project" value="UniProtKB-SubCell"/>
</dbReference>
<evidence type="ECO:0000256" key="4">
    <source>
        <dbReference type="ARBA" id="ARBA00023136"/>
    </source>
</evidence>
<protein>
    <recommendedName>
        <fullName evidence="7">Rhodopsin domain-containing protein</fullName>
    </recommendedName>
</protein>
<evidence type="ECO:0000256" key="3">
    <source>
        <dbReference type="ARBA" id="ARBA00022989"/>
    </source>
</evidence>